<evidence type="ECO:0000313" key="2">
    <source>
        <dbReference type="EMBL" id="KAK5830789.1"/>
    </source>
</evidence>
<feature type="compositionally biased region" description="Polar residues" evidence="1">
    <location>
        <begin position="16"/>
        <end position="29"/>
    </location>
</feature>
<feature type="compositionally biased region" description="Basic and acidic residues" evidence="1">
    <location>
        <begin position="1"/>
        <end position="10"/>
    </location>
</feature>
<proteinExistence type="predicted"/>
<sequence length="190" mass="21215">MLSPRREGASHHRNNNFHPSYQRATSSISGKPHHPFVSVDSDPLLFRPLNCNPNASDNNYIDCVDVIFTPFNGNAVNDINGLDTPQNPESSLTFWTSPSSSSDYIKITVSHPTSEQETTHTLVPGGGSETHEVEQDKLFMEKKEWIHDLKLHLSRKTMGELGCAQEEATFNSQQVRAADLKPKPADFIEN</sequence>
<accession>A0ABR0PVB8</accession>
<protein>
    <submittedName>
        <fullName evidence="2">Uncharacterized protein</fullName>
    </submittedName>
</protein>
<evidence type="ECO:0000313" key="3">
    <source>
        <dbReference type="Proteomes" id="UP001358586"/>
    </source>
</evidence>
<dbReference type="EMBL" id="JARKNE010000005">
    <property type="protein sequence ID" value="KAK5830789.1"/>
    <property type="molecule type" value="Genomic_DNA"/>
</dbReference>
<feature type="region of interest" description="Disordered" evidence="1">
    <location>
        <begin position="1"/>
        <end position="34"/>
    </location>
</feature>
<dbReference type="Proteomes" id="UP001358586">
    <property type="component" value="Chromosome 5"/>
</dbReference>
<reference evidence="2 3" key="1">
    <citation type="submission" date="2023-03" db="EMBL/GenBank/DDBJ databases">
        <title>WGS of Gossypium arboreum.</title>
        <authorList>
            <person name="Yu D."/>
        </authorList>
    </citation>
    <scope>NUCLEOTIDE SEQUENCE [LARGE SCALE GENOMIC DNA]</scope>
    <source>
        <tissue evidence="2">Leaf</tissue>
    </source>
</reference>
<keyword evidence="3" id="KW-1185">Reference proteome</keyword>
<organism evidence="2 3">
    <name type="scientific">Gossypium arboreum</name>
    <name type="common">Tree cotton</name>
    <name type="synonym">Gossypium nanking</name>
    <dbReference type="NCBI Taxonomy" id="29729"/>
    <lineage>
        <taxon>Eukaryota</taxon>
        <taxon>Viridiplantae</taxon>
        <taxon>Streptophyta</taxon>
        <taxon>Embryophyta</taxon>
        <taxon>Tracheophyta</taxon>
        <taxon>Spermatophyta</taxon>
        <taxon>Magnoliopsida</taxon>
        <taxon>eudicotyledons</taxon>
        <taxon>Gunneridae</taxon>
        <taxon>Pentapetalae</taxon>
        <taxon>rosids</taxon>
        <taxon>malvids</taxon>
        <taxon>Malvales</taxon>
        <taxon>Malvaceae</taxon>
        <taxon>Malvoideae</taxon>
        <taxon>Gossypium</taxon>
    </lineage>
</organism>
<evidence type="ECO:0000256" key="1">
    <source>
        <dbReference type="SAM" id="MobiDB-lite"/>
    </source>
</evidence>
<comment type="caution">
    <text evidence="2">The sequence shown here is derived from an EMBL/GenBank/DDBJ whole genome shotgun (WGS) entry which is preliminary data.</text>
</comment>
<gene>
    <name evidence="2" type="ORF">PVK06_014584</name>
</gene>
<name>A0ABR0PVB8_GOSAR</name>